<dbReference type="EnsemblFungi" id="MAPG_09549T0">
    <property type="protein sequence ID" value="MAPG_09549T0"/>
    <property type="gene ID" value="MAPG_09549"/>
</dbReference>
<dbReference type="Proteomes" id="UP000011715">
    <property type="component" value="Unassembled WGS sequence"/>
</dbReference>
<dbReference type="VEuPathDB" id="FungiDB:MAPG_09549"/>
<protein>
    <recommendedName>
        <fullName evidence="4">Protein kinase domain-containing protein</fullName>
    </recommendedName>
</protein>
<reference evidence="2" key="4">
    <citation type="journal article" date="2015" name="G3 (Bethesda)">
        <title>Genome sequences of three phytopathogenic species of the Magnaporthaceae family of fungi.</title>
        <authorList>
            <person name="Okagaki L.H."/>
            <person name="Nunes C.C."/>
            <person name="Sailsbery J."/>
            <person name="Clay B."/>
            <person name="Brown D."/>
            <person name="John T."/>
            <person name="Oh Y."/>
            <person name="Young N."/>
            <person name="Fitzgerald M."/>
            <person name="Haas B.J."/>
            <person name="Zeng Q."/>
            <person name="Young S."/>
            <person name="Adiconis X."/>
            <person name="Fan L."/>
            <person name="Levin J.Z."/>
            <person name="Mitchell T.K."/>
            <person name="Okubara P.A."/>
            <person name="Farman M.L."/>
            <person name="Kohn L.M."/>
            <person name="Birren B."/>
            <person name="Ma L.-J."/>
            <person name="Dean R.A."/>
        </authorList>
    </citation>
    <scope>NUCLEOTIDE SEQUENCE</scope>
    <source>
        <strain evidence="2">ATCC 64411 / 73-15</strain>
    </source>
</reference>
<evidence type="ECO:0000313" key="2">
    <source>
        <dbReference type="EnsemblFungi" id="MAPG_09549T0"/>
    </source>
</evidence>
<sequence>MGTKRVPRPFHTDEPMIGPPNYAFDSLRRPRLRKSLFEIEDIRWLQHLGGGIDGYCWKVAFGDKGPYVVKMFWEDKDPSGFLYWAAEREFQNAAVLQMIEASVSDHGDAWVLEEPENGMEAIENLYAFSEEGRRKSRIPAGMDGTTRQGVCRTRKCFGWLKLNSNSFGHWKNKPRPVQIDKWRRDSPYPGHEYFAIVYEYIEEDELDEENSAEQKEANRRRIGVAMESLWRAGFEFHDTTILDNWKNGMLIDLCDIVYPYGLGRHLTGFRLKGNANALKRQAPTC</sequence>
<reference evidence="2" key="5">
    <citation type="submission" date="2015-06" db="UniProtKB">
        <authorList>
            <consortium name="EnsemblFungi"/>
        </authorList>
    </citation>
    <scope>IDENTIFICATION</scope>
    <source>
        <strain evidence="2">ATCC 64411</strain>
    </source>
</reference>
<accession>A0A0C4EA90</accession>
<keyword evidence="3" id="KW-1185">Reference proteome</keyword>
<dbReference type="InterPro" id="IPR025213">
    <property type="entry name" value="Sim4_Fta2"/>
</dbReference>
<evidence type="ECO:0000313" key="1">
    <source>
        <dbReference type="EMBL" id="KLU91024.1"/>
    </source>
</evidence>
<reference evidence="1" key="3">
    <citation type="submission" date="2011-03" db="EMBL/GenBank/DDBJ databases">
        <title>Annotation of Magnaporthe poae ATCC 64411.</title>
        <authorList>
            <person name="Ma L.-J."/>
            <person name="Dead R."/>
            <person name="Young S.K."/>
            <person name="Zeng Q."/>
            <person name="Gargeya S."/>
            <person name="Fitzgerald M."/>
            <person name="Haas B."/>
            <person name="Abouelleil A."/>
            <person name="Alvarado L."/>
            <person name="Arachchi H.M."/>
            <person name="Berlin A."/>
            <person name="Brown A."/>
            <person name="Chapman S.B."/>
            <person name="Chen Z."/>
            <person name="Dunbar C."/>
            <person name="Freedman E."/>
            <person name="Gearin G."/>
            <person name="Gellesch M."/>
            <person name="Goldberg J."/>
            <person name="Griggs A."/>
            <person name="Gujja S."/>
            <person name="Heiman D."/>
            <person name="Howarth C."/>
            <person name="Larson L."/>
            <person name="Lui A."/>
            <person name="MacDonald P.J.P."/>
            <person name="Mehta T."/>
            <person name="Montmayeur A."/>
            <person name="Murphy C."/>
            <person name="Neiman D."/>
            <person name="Pearson M."/>
            <person name="Priest M."/>
            <person name="Roberts A."/>
            <person name="Saif S."/>
            <person name="Shea T."/>
            <person name="Shenoy N."/>
            <person name="Sisk P."/>
            <person name="Stolte C."/>
            <person name="Sykes S."/>
            <person name="Yandava C."/>
            <person name="Wortman J."/>
            <person name="Nusbaum C."/>
            <person name="Birren B."/>
        </authorList>
    </citation>
    <scope>NUCLEOTIDE SEQUENCE</scope>
    <source>
        <strain evidence="1">ATCC 64411</strain>
    </source>
</reference>
<organism evidence="2 3">
    <name type="scientific">Magnaporthiopsis poae (strain ATCC 64411 / 73-15)</name>
    <name type="common">Kentucky bluegrass fungus</name>
    <name type="synonym">Magnaporthe poae</name>
    <dbReference type="NCBI Taxonomy" id="644358"/>
    <lineage>
        <taxon>Eukaryota</taxon>
        <taxon>Fungi</taxon>
        <taxon>Dikarya</taxon>
        <taxon>Ascomycota</taxon>
        <taxon>Pezizomycotina</taxon>
        <taxon>Sordariomycetes</taxon>
        <taxon>Sordariomycetidae</taxon>
        <taxon>Magnaporthales</taxon>
        <taxon>Magnaporthaceae</taxon>
        <taxon>Magnaporthiopsis</taxon>
    </lineage>
</organism>
<dbReference type="OMA" id="AMMRQPF"/>
<dbReference type="eggNOG" id="ENOG502T61Z">
    <property type="taxonomic scope" value="Eukaryota"/>
</dbReference>
<dbReference type="Pfam" id="PF13095">
    <property type="entry name" value="FTA2"/>
    <property type="match status" value="1"/>
</dbReference>
<dbReference type="SUPFAM" id="SSF56112">
    <property type="entry name" value="Protein kinase-like (PK-like)"/>
    <property type="match status" value="1"/>
</dbReference>
<reference evidence="1" key="2">
    <citation type="submission" date="2010-05" db="EMBL/GenBank/DDBJ databases">
        <title>The Genome Sequence of Magnaporthe poae strain ATCC 64411.</title>
        <authorList>
            <consortium name="The Broad Institute Genome Sequencing Platform"/>
            <consortium name="Broad Institute Genome Sequencing Center for Infectious Disease"/>
            <person name="Ma L.-J."/>
            <person name="Dead R."/>
            <person name="Young S."/>
            <person name="Zeng Q."/>
            <person name="Koehrsen M."/>
            <person name="Alvarado L."/>
            <person name="Berlin A."/>
            <person name="Chapman S.B."/>
            <person name="Chen Z."/>
            <person name="Freedman E."/>
            <person name="Gellesch M."/>
            <person name="Goldberg J."/>
            <person name="Griggs A."/>
            <person name="Gujja S."/>
            <person name="Heilman E.R."/>
            <person name="Heiman D."/>
            <person name="Hepburn T."/>
            <person name="Howarth C."/>
            <person name="Jen D."/>
            <person name="Larson L."/>
            <person name="Mehta T."/>
            <person name="Neiman D."/>
            <person name="Pearson M."/>
            <person name="Roberts A."/>
            <person name="Saif S."/>
            <person name="Shea T."/>
            <person name="Shenoy N."/>
            <person name="Sisk P."/>
            <person name="Stolte C."/>
            <person name="Sykes S."/>
            <person name="Walk T."/>
            <person name="White J."/>
            <person name="Yandava C."/>
            <person name="Haas B."/>
            <person name="Nusbaum C."/>
            <person name="Birren B."/>
        </authorList>
    </citation>
    <scope>NUCLEOTIDE SEQUENCE</scope>
    <source>
        <strain evidence="1">ATCC 64411</strain>
    </source>
</reference>
<dbReference type="EMBL" id="GL876976">
    <property type="protein sequence ID" value="KLU91024.1"/>
    <property type="molecule type" value="Genomic_DNA"/>
</dbReference>
<dbReference type="InterPro" id="IPR011009">
    <property type="entry name" value="Kinase-like_dom_sf"/>
</dbReference>
<dbReference type="STRING" id="644358.A0A0C4EA90"/>
<dbReference type="OrthoDB" id="4633509at2759"/>
<gene>
    <name evidence="1" type="ORF">MAPG_09549</name>
</gene>
<evidence type="ECO:0008006" key="4">
    <source>
        <dbReference type="Google" id="ProtNLM"/>
    </source>
</evidence>
<reference evidence="3" key="1">
    <citation type="submission" date="2010-05" db="EMBL/GenBank/DDBJ databases">
        <title>The genome sequence of Magnaporthe poae strain ATCC 64411.</title>
        <authorList>
            <person name="Ma L.-J."/>
            <person name="Dead R."/>
            <person name="Young S."/>
            <person name="Zeng Q."/>
            <person name="Koehrsen M."/>
            <person name="Alvarado L."/>
            <person name="Berlin A."/>
            <person name="Chapman S.B."/>
            <person name="Chen Z."/>
            <person name="Freedman E."/>
            <person name="Gellesch M."/>
            <person name="Goldberg J."/>
            <person name="Griggs A."/>
            <person name="Gujja S."/>
            <person name="Heilman E.R."/>
            <person name="Heiman D."/>
            <person name="Hepburn T."/>
            <person name="Howarth C."/>
            <person name="Jen D."/>
            <person name="Larson L."/>
            <person name="Mehta T."/>
            <person name="Neiman D."/>
            <person name="Pearson M."/>
            <person name="Roberts A."/>
            <person name="Saif S."/>
            <person name="Shea T."/>
            <person name="Shenoy N."/>
            <person name="Sisk P."/>
            <person name="Stolte C."/>
            <person name="Sykes S."/>
            <person name="Walk T."/>
            <person name="White J."/>
            <person name="Yandava C."/>
            <person name="Haas B."/>
            <person name="Nusbaum C."/>
            <person name="Birren B."/>
        </authorList>
    </citation>
    <scope>NUCLEOTIDE SEQUENCE [LARGE SCALE GENOMIC DNA]</scope>
    <source>
        <strain evidence="3">ATCC 64411 / 73-15</strain>
    </source>
</reference>
<dbReference type="EMBL" id="ADBL01002442">
    <property type="status" value="NOT_ANNOTATED_CDS"/>
    <property type="molecule type" value="Genomic_DNA"/>
</dbReference>
<proteinExistence type="predicted"/>
<name>A0A0C4EA90_MAGP6</name>
<evidence type="ECO:0000313" key="3">
    <source>
        <dbReference type="Proteomes" id="UP000011715"/>
    </source>
</evidence>
<dbReference type="AlphaFoldDB" id="A0A0C4EA90"/>